<keyword evidence="6 9" id="KW-0143">Chaperone</keyword>
<dbReference type="STRING" id="521674.Plim_3336"/>
<dbReference type="eggNOG" id="COG0544">
    <property type="taxonomic scope" value="Bacteria"/>
</dbReference>
<dbReference type="InterPro" id="IPR046357">
    <property type="entry name" value="PPIase_dom_sf"/>
</dbReference>
<keyword evidence="13" id="KW-1185">Reference proteome</keyword>
<dbReference type="SUPFAM" id="SSF109998">
    <property type="entry name" value="Triger factor/SurA peptide-binding domain-like"/>
    <property type="match status" value="1"/>
</dbReference>
<evidence type="ECO:0000256" key="1">
    <source>
        <dbReference type="ARBA" id="ARBA00000971"/>
    </source>
</evidence>
<dbReference type="PANTHER" id="PTHR30560">
    <property type="entry name" value="TRIGGER FACTOR CHAPERONE AND PEPTIDYL-PROLYL CIS/TRANS ISOMERASE"/>
    <property type="match status" value="1"/>
</dbReference>
<dbReference type="GO" id="GO:0043022">
    <property type="term" value="F:ribosome binding"/>
    <property type="evidence" value="ECO:0007669"/>
    <property type="project" value="TreeGrafter"/>
</dbReference>
<evidence type="ECO:0000256" key="3">
    <source>
        <dbReference type="ARBA" id="ARBA00013194"/>
    </source>
</evidence>
<evidence type="ECO:0000256" key="4">
    <source>
        <dbReference type="ARBA" id="ARBA00016902"/>
    </source>
</evidence>
<dbReference type="InterPro" id="IPR037041">
    <property type="entry name" value="Trigger_fac_C_sf"/>
</dbReference>
<dbReference type="HOGENOM" id="CLU_033058_3_3_0"/>
<evidence type="ECO:0000256" key="9">
    <source>
        <dbReference type="HAMAP-Rule" id="MF_00303"/>
    </source>
</evidence>
<feature type="domain" description="Trigger factor ribosome-binding bacterial" evidence="10">
    <location>
        <begin position="54"/>
        <end position="196"/>
    </location>
</feature>
<dbReference type="NCBIfam" id="TIGR00115">
    <property type="entry name" value="tig"/>
    <property type="match status" value="1"/>
</dbReference>
<protein>
    <recommendedName>
        <fullName evidence="4 9">Trigger factor</fullName>
        <shortName evidence="9">TF</shortName>
        <ecNumber evidence="3 9">5.2.1.8</ecNumber>
    </recommendedName>
    <alternativeName>
        <fullName evidence="8 9">PPIase</fullName>
    </alternativeName>
</protein>
<dbReference type="GO" id="GO:0003755">
    <property type="term" value="F:peptidyl-prolyl cis-trans isomerase activity"/>
    <property type="evidence" value="ECO:0007669"/>
    <property type="project" value="UniProtKB-UniRule"/>
</dbReference>
<reference evidence="12 13" key="1">
    <citation type="journal article" date="2010" name="Stand. Genomic Sci.">
        <title>Complete genome sequence of Planctomyces limnophilus type strain (Mu 290).</title>
        <authorList>
            <person name="Labutti K."/>
            <person name="Sikorski J."/>
            <person name="Schneider S."/>
            <person name="Nolan M."/>
            <person name="Lucas S."/>
            <person name="Glavina Del Rio T."/>
            <person name="Tice H."/>
            <person name="Cheng J.F."/>
            <person name="Goodwin L."/>
            <person name="Pitluck S."/>
            <person name="Liolios K."/>
            <person name="Ivanova N."/>
            <person name="Mavromatis K."/>
            <person name="Mikhailova N."/>
            <person name="Pati A."/>
            <person name="Chen A."/>
            <person name="Palaniappan K."/>
            <person name="Land M."/>
            <person name="Hauser L."/>
            <person name="Chang Y.J."/>
            <person name="Jeffries C.D."/>
            <person name="Tindall B.J."/>
            <person name="Rohde M."/>
            <person name="Goker M."/>
            <person name="Woyke T."/>
            <person name="Bristow J."/>
            <person name="Eisen J.A."/>
            <person name="Markowitz V."/>
            <person name="Hugenholtz P."/>
            <person name="Kyrpides N.C."/>
            <person name="Klenk H.P."/>
            <person name="Lapidus A."/>
        </authorList>
    </citation>
    <scope>NUCLEOTIDE SEQUENCE [LARGE SCALE GENOMIC DNA]</scope>
    <source>
        <strain evidence="13">ATCC 43296 / DSM 3776 / IFAM 1008 / 290</strain>
    </source>
</reference>
<dbReference type="SUPFAM" id="SSF54534">
    <property type="entry name" value="FKBP-like"/>
    <property type="match status" value="1"/>
</dbReference>
<comment type="catalytic activity">
    <reaction evidence="1 9">
        <text>[protein]-peptidylproline (omega=180) = [protein]-peptidylproline (omega=0)</text>
        <dbReference type="Rhea" id="RHEA:16237"/>
        <dbReference type="Rhea" id="RHEA-COMP:10747"/>
        <dbReference type="Rhea" id="RHEA-COMP:10748"/>
        <dbReference type="ChEBI" id="CHEBI:83833"/>
        <dbReference type="ChEBI" id="CHEBI:83834"/>
        <dbReference type="EC" id="5.2.1.8"/>
    </reaction>
</comment>
<dbReference type="GO" id="GO:0005737">
    <property type="term" value="C:cytoplasm"/>
    <property type="evidence" value="ECO:0007669"/>
    <property type="project" value="UniProtKB-SubCell"/>
</dbReference>
<dbReference type="EC" id="5.2.1.8" evidence="3 9"/>
<evidence type="ECO:0000259" key="11">
    <source>
        <dbReference type="Pfam" id="PF05698"/>
    </source>
</evidence>
<evidence type="ECO:0000256" key="8">
    <source>
        <dbReference type="ARBA" id="ARBA00029986"/>
    </source>
</evidence>
<name>D5SU96_PLAL2</name>
<keyword evidence="7 9" id="KW-0413">Isomerase</keyword>
<comment type="subcellular location">
    <subcellularLocation>
        <location evidence="9">Cytoplasm</location>
    </subcellularLocation>
    <text evidence="9">About half TF is bound to the ribosome near the polypeptide exit tunnel while the other half is free in the cytoplasm.</text>
</comment>
<comment type="domain">
    <text evidence="9">Consists of 3 domains; the N-terminus binds the ribosome, the middle domain has PPIase activity, while the C-terminus has intrinsic chaperone activity on its own.</text>
</comment>
<accession>D5SU96</accession>
<dbReference type="Pfam" id="PF05698">
    <property type="entry name" value="Trigger_C"/>
    <property type="match status" value="1"/>
</dbReference>
<proteinExistence type="inferred from homology"/>
<keyword evidence="9" id="KW-0963">Cytoplasm</keyword>
<dbReference type="KEGG" id="plm:Plim_3336"/>
<dbReference type="InterPro" id="IPR005215">
    <property type="entry name" value="Trig_fac"/>
</dbReference>
<dbReference type="Gene3D" id="1.10.3120.10">
    <property type="entry name" value="Trigger factor, C-terminal domain"/>
    <property type="match status" value="1"/>
</dbReference>
<dbReference type="InterPro" id="IPR008880">
    <property type="entry name" value="Trigger_fac_C"/>
</dbReference>
<dbReference type="Gene3D" id="3.10.50.40">
    <property type="match status" value="1"/>
</dbReference>
<feature type="domain" description="Trigger factor C-terminal" evidence="11">
    <location>
        <begin position="317"/>
        <end position="472"/>
    </location>
</feature>
<dbReference type="EMBL" id="CP001744">
    <property type="protein sequence ID" value="ADG69149.1"/>
    <property type="molecule type" value="Genomic_DNA"/>
</dbReference>
<sequence length="516" mass="58668">MLVKDFVQSIITGNVGRSRRLLPNEILDLKVAFMSTETVAAVADADNKRKLALEVDVQTVGPCRRHVRVKIAEAEIQEARKQCVKEFGTSAAVPGFRVGKVPAGLIERRFNKEISERIREKLLIESLEQLGEDKSIEPIDEPQFDVASLQIPDTGDFEYEFDVEVRPEFEIPAYSGLSIKRPVHTVSESEIEKRIRDYQIERATERVVDRPVAAGDYARVTLEFRHADNKLSTVSNQRVVVRPSLKLRDGEITGFDQLLIGAKAGDVLTTSLVVTPEAENVELRGETIQVNVTVVNVVEFDLKSVDEIAEEFALESAEEVRNEVRKTLERQVTYRQRQETRRQVLEQMTASADWELPESLVRRQVENALRREMLEMQQAGFSFDEIRARENELRQKSLTTTRQALKEHFVLDRVATKESIEVEPYEIDAEIGLMAYQQMETPRKLRARLQKNGMIENLEAQIRERKAVDHILAHATFEDIPMEISETETSFALPYSVAGTSVAGTIEDSQEEDSEE</sequence>
<dbReference type="GO" id="GO:0015031">
    <property type="term" value="P:protein transport"/>
    <property type="evidence" value="ECO:0007669"/>
    <property type="project" value="UniProtKB-UniRule"/>
</dbReference>
<dbReference type="Proteomes" id="UP000002220">
    <property type="component" value="Chromosome"/>
</dbReference>
<dbReference type="Pfam" id="PF05697">
    <property type="entry name" value="Trigger_N"/>
    <property type="match status" value="1"/>
</dbReference>
<gene>
    <name evidence="9" type="primary">tig</name>
    <name evidence="12" type="ordered locus">Plim_3336</name>
</gene>
<comment type="similarity">
    <text evidence="2 9">Belongs to the FKBP-type PPIase family. Tig subfamily.</text>
</comment>
<evidence type="ECO:0000256" key="5">
    <source>
        <dbReference type="ARBA" id="ARBA00023110"/>
    </source>
</evidence>
<dbReference type="SUPFAM" id="SSF102735">
    <property type="entry name" value="Trigger factor ribosome-binding domain"/>
    <property type="match status" value="1"/>
</dbReference>
<keyword evidence="9" id="KW-0132">Cell division</keyword>
<dbReference type="InterPro" id="IPR008881">
    <property type="entry name" value="Trigger_fac_ribosome-bd_bac"/>
</dbReference>
<dbReference type="OrthoDB" id="9767721at2"/>
<dbReference type="GO" id="GO:0043335">
    <property type="term" value="P:protein unfolding"/>
    <property type="evidence" value="ECO:0007669"/>
    <property type="project" value="TreeGrafter"/>
</dbReference>
<dbReference type="GO" id="GO:0051301">
    <property type="term" value="P:cell division"/>
    <property type="evidence" value="ECO:0007669"/>
    <property type="project" value="UniProtKB-KW"/>
</dbReference>
<evidence type="ECO:0000256" key="6">
    <source>
        <dbReference type="ARBA" id="ARBA00023186"/>
    </source>
</evidence>
<dbReference type="GO" id="GO:0051083">
    <property type="term" value="P:'de novo' cotranslational protein folding"/>
    <property type="evidence" value="ECO:0007669"/>
    <property type="project" value="TreeGrafter"/>
</dbReference>
<evidence type="ECO:0000256" key="7">
    <source>
        <dbReference type="ARBA" id="ARBA00023235"/>
    </source>
</evidence>
<evidence type="ECO:0000313" key="12">
    <source>
        <dbReference type="EMBL" id="ADG69149.1"/>
    </source>
</evidence>
<dbReference type="PANTHER" id="PTHR30560:SF3">
    <property type="entry name" value="TRIGGER FACTOR-LIKE PROTEIN TIG, CHLOROPLASTIC"/>
    <property type="match status" value="1"/>
</dbReference>
<evidence type="ECO:0000313" key="13">
    <source>
        <dbReference type="Proteomes" id="UP000002220"/>
    </source>
</evidence>
<dbReference type="InterPro" id="IPR036611">
    <property type="entry name" value="Trigger_fac_ribosome-bd_sf"/>
</dbReference>
<dbReference type="HAMAP" id="MF_00303">
    <property type="entry name" value="Trigger_factor_Tig"/>
    <property type="match status" value="1"/>
</dbReference>
<comment type="function">
    <text evidence="9">Involved in protein export. Acts as a chaperone by maintaining the newly synthesized protein in an open conformation. Functions as a peptidyl-prolyl cis-trans isomerase.</text>
</comment>
<dbReference type="AlphaFoldDB" id="D5SU96"/>
<dbReference type="GO" id="GO:0044183">
    <property type="term" value="F:protein folding chaperone"/>
    <property type="evidence" value="ECO:0007669"/>
    <property type="project" value="TreeGrafter"/>
</dbReference>
<evidence type="ECO:0000259" key="10">
    <source>
        <dbReference type="Pfam" id="PF05697"/>
    </source>
</evidence>
<evidence type="ECO:0000256" key="2">
    <source>
        <dbReference type="ARBA" id="ARBA00005464"/>
    </source>
</evidence>
<organism evidence="12 13">
    <name type="scientific">Planctopirus limnophila (strain ATCC 43296 / DSM 3776 / IFAM 1008 / Mu 290)</name>
    <name type="common">Planctomyces limnophilus</name>
    <dbReference type="NCBI Taxonomy" id="521674"/>
    <lineage>
        <taxon>Bacteria</taxon>
        <taxon>Pseudomonadati</taxon>
        <taxon>Planctomycetota</taxon>
        <taxon>Planctomycetia</taxon>
        <taxon>Planctomycetales</taxon>
        <taxon>Planctomycetaceae</taxon>
        <taxon>Planctopirus</taxon>
    </lineage>
</organism>
<keyword evidence="9" id="KW-0131">Cell cycle</keyword>
<dbReference type="Gene3D" id="3.30.70.1050">
    <property type="entry name" value="Trigger factor ribosome-binding domain"/>
    <property type="match status" value="1"/>
</dbReference>
<dbReference type="InterPro" id="IPR027304">
    <property type="entry name" value="Trigger_fact/SurA_dom_sf"/>
</dbReference>
<keyword evidence="5 9" id="KW-0697">Rotamase</keyword>